<organism evidence="1 2">
    <name type="scientific">Candidatus Nitrospira nitrificans</name>
    <dbReference type="NCBI Taxonomy" id="1742973"/>
    <lineage>
        <taxon>Bacteria</taxon>
        <taxon>Pseudomonadati</taxon>
        <taxon>Nitrospirota</taxon>
        <taxon>Nitrospiria</taxon>
        <taxon>Nitrospirales</taxon>
        <taxon>Nitrospiraceae</taxon>
        <taxon>Nitrospira</taxon>
    </lineage>
</organism>
<proteinExistence type="predicted"/>
<protein>
    <submittedName>
        <fullName evidence="1">Uncharacterized protein</fullName>
    </submittedName>
</protein>
<dbReference type="EMBL" id="CZPZ01000006">
    <property type="protein sequence ID" value="CUS33677.1"/>
    <property type="molecule type" value="Genomic_DNA"/>
</dbReference>
<name>A0A0S4LAN7_9BACT</name>
<dbReference type="RefSeq" id="WP_175304408.1">
    <property type="nucleotide sequence ID" value="NZ_CZPZ01000006.1"/>
</dbReference>
<gene>
    <name evidence="1" type="ORF">COMA2_140021</name>
</gene>
<accession>A0A0S4LAN7</accession>
<sequence>MKKPRWYEGAKHAVLVLFLSVVLLPGLCPAQEISWERLSDGLMVSVWKPGDACPTVPTMLVVDMDPERIRFSVHHYAQEALSEPPRIDEWQKRTGHHVLFNAGLFRENFAYLGLLYKDGRPLGSRRHTSWQGLFVAEPYVMGLKKARIFDLAAERFDEEQPRYREAAQALMLLDLTGKIRVREGGKHAYQTIVAETEAGHILLLKSLGAVRLYDIGQCFKDALPAVRQAMAMDGGSSSDVRILGSLWEKDLSVPEHASWKSLFGGSTGSHIPLPTVIGASPR</sequence>
<dbReference type="AlphaFoldDB" id="A0A0S4LAN7"/>
<evidence type="ECO:0000313" key="2">
    <source>
        <dbReference type="Proteomes" id="UP000198736"/>
    </source>
</evidence>
<dbReference type="STRING" id="1742973.COMA2_140021"/>
<keyword evidence="2" id="KW-1185">Reference proteome</keyword>
<reference evidence="2" key="1">
    <citation type="submission" date="2015-10" db="EMBL/GenBank/DDBJ databases">
        <authorList>
            <person name="Luecker S."/>
            <person name="Luecker S."/>
        </authorList>
    </citation>
    <scope>NUCLEOTIDE SEQUENCE [LARGE SCALE GENOMIC DNA]</scope>
</reference>
<dbReference type="Proteomes" id="UP000198736">
    <property type="component" value="Unassembled WGS sequence"/>
</dbReference>
<evidence type="ECO:0000313" key="1">
    <source>
        <dbReference type="EMBL" id="CUS33677.1"/>
    </source>
</evidence>